<dbReference type="GO" id="GO:0005125">
    <property type="term" value="F:cytokine activity"/>
    <property type="evidence" value="ECO:0007669"/>
    <property type="project" value="UniProtKB-UniRule"/>
</dbReference>
<dbReference type="GO" id="GO:0042119">
    <property type="term" value="P:neutrophil activation"/>
    <property type="evidence" value="ECO:0007669"/>
    <property type="project" value="TreeGrafter"/>
</dbReference>
<keyword evidence="7 12" id="KW-0964">Secreted</keyword>
<protein>
    <recommendedName>
        <fullName evidence="12">Interleukin-1</fullName>
    </recommendedName>
</protein>
<evidence type="ECO:0000256" key="6">
    <source>
        <dbReference type="ARBA" id="ARBA00022514"/>
    </source>
</evidence>
<dbReference type="GO" id="GO:0006955">
    <property type="term" value="P:immune response"/>
    <property type="evidence" value="ECO:0007669"/>
    <property type="project" value="InterPro"/>
</dbReference>
<name>A0A3Q3BJG1_KRYMA</name>
<dbReference type="GO" id="GO:1901222">
    <property type="term" value="P:regulation of non-canonical NF-kappaB signal transduction"/>
    <property type="evidence" value="ECO:0007669"/>
    <property type="project" value="TreeGrafter"/>
</dbReference>
<dbReference type="GO" id="GO:0005764">
    <property type="term" value="C:lysosome"/>
    <property type="evidence" value="ECO:0007669"/>
    <property type="project" value="UniProtKB-SubCell"/>
</dbReference>
<keyword evidence="11" id="KW-0497">Mitogen</keyword>
<evidence type="ECO:0000256" key="8">
    <source>
        <dbReference type="ARBA" id="ARBA00022620"/>
    </source>
</evidence>
<evidence type="ECO:0000256" key="1">
    <source>
        <dbReference type="ARBA" id="ARBA00004371"/>
    </source>
</evidence>
<dbReference type="GO" id="GO:0071222">
    <property type="term" value="P:cellular response to lipopolysaccharide"/>
    <property type="evidence" value="ECO:0007669"/>
    <property type="project" value="TreeGrafter"/>
</dbReference>
<accession>A0A3Q3BJG1</accession>
<dbReference type="InterPro" id="IPR008996">
    <property type="entry name" value="IL1/FGF"/>
</dbReference>
<sequence>MFQDSLVNGGVIISHQVHEGKHHYEVKKVMKYKKESGKMFVRRGDKLMEINGLDLQDLPPEDLVQHMSEGSPMLTVHKSAKIKELTVPEKDVLQPFSKETTELSFSWELIREEEDKADEEGEETGTTAEEDTCIDADRELLVIALTQTSISVVKGRGCGSGSPCQECHGTGCTFNDVIMVSESSSVTIIPKGDISFRQDRLAEVLIKHVPTHRFLRGICSDRALYSSPNPEKITIYYYRSNDMDPMFRGMPVVLNLTGSNCFIKCCKDQDQVFLQIETAEKQRLRQISTKDRNVFSFVFYMKADRTKQRKFESALFKGWFIQIDHQDLVEMAKQEEEWDSSFLFIIQK</sequence>
<keyword evidence="8" id="KW-0666">Pyrogen</keyword>
<dbReference type="PANTHER" id="PTHR10078:SF30">
    <property type="entry name" value="INTERLEUKIN-1 BETA"/>
    <property type="match status" value="1"/>
</dbReference>
<dbReference type="Pfam" id="PF00340">
    <property type="entry name" value="IL1"/>
    <property type="match status" value="1"/>
</dbReference>
<keyword evidence="6" id="KW-0202">Cytokine</keyword>
<dbReference type="GO" id="GO:0001660">
    <property type="term" value="P:fever generation"/>
    <property type="evidence" value="ECO:0007669"/>
    <property type="project" value="UniProtKB-KW"/>
</dbReference>
<keyword evidence="14" id="KW-1185">Reference proteome</keyword>
<dbReference type="STRING" id="37003.ENSKMAP00000024969"/>
<dbReference type="GeneTree" id="ENSGT00390000016316"/>
<dbReference type="GO" id="GO:0005615">
    <property type="term" value="C:extracellular space"/>
    <property type="evidence" value="ECO:0007669"/>
    <property type="project" value="UniProtKB-KW"/>
</dbReference>
<dbReference type="GO" id="GO:0019221">
    <property type="term" value="P:cytokine-mediated signaling pathway"/>
    <property type="evidence" value="ECO:0007669"/>
    <property type="project" value="TreeGrafter"/>
</dbReference>
<evidence type="ECO:0000313" key="14">
    <source>
        <dbReference type="Proteomes" id="UP000264800"/>
    </source>
</evidence>
<dbReference type="GO" id="GO:0010628">
    <property type="term" value="P:positive regulation of gene expression"/>
    <property type="evidence" value="ECO:0007669"/>
    <property type="project" value="TreeGrafter"/>
</dbReference>
<organism evidence="13 14">
    <name type="scientific">Kryptolebias marmoratus</name>
    <name type="common">Mangrove killifish</name>
    <name type="synonym">Rivulus marmoratus</name>
    <dbReference type="NCBI Taxonomy" id="37003"/>
    <lineage>
        <taxon>Eukaryota</taxon>
        <taxon>Metazoa</taxon>
        <taxon>Chordata</taxon>
        <taxon>Craniata</taxon>
        <taxon>Vertebrata</taxon>
        <taxon>Euteleostomi</taxon>
        <taxon>Actinopterygii</taxon>
        <taxon>Neopterygii</taxon>
        <taxon>Teleostei</taxon>
        <taxon>Neoteleostei</taxon>
        <taxon>Acanthomorphata</taxon>
        <taxon>Ovalentaria</taxon>
        <taxon>Atherinomorphae</taxon>
        <taxon>Cyprinodontiformes</taxon>
        <taxon>Rivulidae</taxon>
        <taxon>Kryptolebias</taxon>
    </lineage>
</organism>
<dbReference type="Ensembl" id="ENSKMAT00000025286.1">
    <property type="protein sequence ID" value="ENSKMAP00000024969.1"/>
    <property type="gene ID" value="ENSKMAG00000018506.1"/>
</dbReference>
<dbReference type="InterPro" id="IPR000975">
    <property type="entry name" value="IL-1_fam"/>
</dbReference>
<dbReference type="OMA" id="HEGKHQY"/>
<dbReference type="Proteomes" id="UP000264800">
    <property type="component" value="Unplaced"/>
</dbReference>
<evidence type="ECO:0000256" key="10">
    <source>
        <dbReference type="ARBA" id="ARBA00023228"/>
    </source>
</evidence>
<dbReference type="AlphaFoldDB" id="A0A3Q3BJG1"/>
<evidence type="ECO:0000256" key="5">
    <source>
        <dbReference type="ARBA" id="ARBA00022490"/>
    </source>
</evidence>
<keyword evidence="5" id="KW-0963">Cytoplasm</keyword>
<comment type="similarity">
    <text evidence="4 12">Belongs to the IL-1 family.</text>
</comment>
<evidence type="ECO:0000256" key="4">
    <source>
        <dbReference type="ARBA" id="ARBA00010448"/>
    </source>
</evidence>
<reference evidence="13" key="2">
    <citation type="submission" date="2025-09" db="UniProtKB">
        <authorList>
            <consortium name="Ensembl"/>
        </authorList>
    </citation>
    <scope>IDENTIFICATION</scope>
</reference>
<evidence type="ECO:0000313" key="13">
    <source>
        <dbReference type="Ensembl" id="ENSKMAP00000024969.1"/>
    </source>
</evidence>
<evidence type="ECO:0000256" key="11">
    <source>
        <dbReference type="ARBA" id="ARBA00023246"/>
    </source>
</evidence>
<evidence type="ECO:0000256" key="3">
    <source>
        <dbReference type="ARBA" id="ARBA00004550"/>
    </source>
</evidence>
<dbReference type="GO" id="GO:0051781">
    <property type="term" value="P:positive regulation of cell division"/>
    <property type="evidence" value="ECO:0007669"/>
    <property type="project" value="UniProtKB-KW"/>
</dbReference>
<evidence type="ECO:0000256" key="2">
    <source>
        <dbReference type="ARBA" id="ARBA00004514"/>
    </source>
</evidence>
<dbReference type="GO" id="GO:0005829">
    <property type="term" value="C:cytosol"/>
    <property type="evidence" value="ECO:0007669"/>
    <property type="project" value="UniProtKB-SubCell"/>
</dbReference>
<comment type="subcellular location">
    <subcellularLocation>
        <location evidence="2">Cytoplasm</location>
        <location evidence="2">Cytosol</location>
    </subcellularLocation>
    <subcellularLocation>
        <location evidence="1">Lysosome</location>
    </subcellularLocation>
    <subcellularLocation>
        <location evidence="3">Secreted</location>
        <location evidence="3">Extracellular exosome</location>
    </subcellularLocation>
</comment>
<proteinExistence type="inferred from homology"/>
<keyword evidence="10" id="KW-0458">Lysosome</keyword>
<evidence type="ECO:0000256" key="7">
    <source>
        <dbReference type="ARBA" id="ARBA00022525"/>
    </source>
</evidence>
<dbReference type="Gene3D" id="2.80.10.50">
    <property type="match status" value="1"/>
</dbReference>
<dbReference type="GO" id="GO:0005149">
    <property type="term" value="F:interleukin-1 receptor binding"/>
    <property type="evidence" value="ECO:0007669"/>
    <property type="project" value="UniProtKB-UniRule"/>
</dbReference>
<dbReference type="CDD" id="cd00100">
    <property type="entry name" value="beta-trefoil_IL1"/>
    <property type="match status" value="1"/>
</dbReference>
<dbReference type="GO" id="GO:0048246">
    <property type="term" value="P:macrophage chemotaxis"/>
    <property type="evidence" value="ECO:0007669"/>
    <property type="project" value="TreeGrafter"/>
</dbReference>
<evidence type="ECO:0000256" key="9">
    <source>
        <dbReference type="ARBA" id="ARBA00023198"/>
    </source>
</evidence>
<keyword evidence="9" id="KW-0395">Inflammatory response</keyword>
<dbReference type="PANTHER" id="PTHR10078">
    <property type="entry name" value="INTERLEUKIN-1 FAMILY MEMBER"/>
    <property type="match status" value="1"/>
</dbReference>
<dbReference type="SUPFAM" id="SSF50353">
    <property type="entry name" value="Cytokine"/>
    <property type="match status" value="1"/>
</dbReference>
<evidence type="ECO:0000256" key="12">
    <source>
        <dbReference type="RuleBase" id="RU003753"/>
    </source>
</evidence>
<reference evidence="13" key="1">
    <citation type="submission" date="2025-08" db="UniProtKB">
        <authorList>
            <consortium name="Ensembl"/>
        </authorList>
    </citation>
    <scope>IDENTIFICATION</scope>
</reference>
<dbReference type="PRINTS" id="PR00264">
    <property type="entry name" value="INTERLEUKIN1"/>
</dbReference>